<protein>
    <submittedName>
        <fullName evidence="1">Uncharacterized protein</fullName>
    </submittedName>
</protein>
<name>A0ABD2AE05_VESSQ</name>
<evidence type="ECO:0000313" key="2">
    <source>
        <dbReference type="Proteomes" id="UP001607302"/>
    </source>
</evidence>
<evidence type="ECO:0000313" key="1">
    <source>
        <dbReference type="EMBL" id="KAL2718849.1"/>
    </source>
</evidence>
<dbReference type="EMBL" id="JAUDFV010000151">
    <property type="protein sequence ID" value="KAL2718849.1"/>
    <property type="molecule type" value="Genomic_DNA"/>
</dbReference>
<sequence length="65" mass="7256">MNINTYSLESIVAFHYCVCVKCRIIKDPKRASSPRLKIVTIKKSKRGTFIIRPVGGADVITAYAL</sequence>
<gene>
    <name evidence="1" type="ORF">V1478_011268</name>
</gene>
<organism evidence="1 2">
    <name type="scientific">Vespula squamosa</name>
    <name type="common">Southern yellow jacket</name>
    <name type="synonym">Wasp</name>
    <dbReference type="NCBI Taxonomy" id="30214"/>
    <lineage>
        <taxon>Eukaryota</taxon>
        <taxon>Metazoa</taxon>
        <taxon>Ecdysozoa</taxon>
        <taxon>Arthropoda</taxon>
        <taxon>Hexapoda</taxon>
        <taxon>Insecta</taxon>
        <taxon>Pterygota</taxon>
        <taxon>Neoptera</taxon>
        <taxon>Endopterygota</taxon>
        <taxon>Hymenoptera</taxon>
        <taxon>Apocrita</taxon>
        <taxon>Aculeata</taxon>
        <taxon>Vespoidea</taxon>
        <taxon>Vespidae</taxon>
        <taxon>Vespinae</taxon>
        <taxon>Vespula</taxon>
    </lineage>
</organism>
<dbReference type="Proteomes" id="UP001607302">
    <property type="component" value="Unassembled WGS sequence"/>
</dbReference>
<comment type="caution">
    <text evidence="1">The sequence shown here is derived from an EMBL/GenBank/DDBJ whole genome shotgun (WGS) entry which is preliminary data.</text>
</comment>
<proteinExistence type="predicted"/>
<keyword evidence="2" id="KW-1185">Reference proteome</keyword>
<dbReference type="AlphaFoldDB" id="A0ABD2AE05"/>
<accession>A0ABD2AE05</accession>
<reference evidence="1 2" key="1">
    <citation type="journal article" date="2024" name="Ann. Entomol. Soc. Am.">
        <title>Genomic analyses of the southern and eastern yellowjacket wasps (Hymenoptera: Vespidae) reveal evolutionary signatures of social life.</title>
        <authorList>
            <person name="Catto M.A."/>
            <person name="Caine P.B."/>
            <person name="Orr S.E."/>
            <person name="Hunt B.G."/>
            <person name="Goodisman M.A.D."/>
        </authorList>
    </citation>
    <scope>NUCLEOTIDE SEQUENCE [LARGE SCALE GENOMIC DNA]</scope>
    <source>
        <strain evidence="1">233</strain>
        <tissue evidence="1">Head and thorax</tissue>
    </source>
</reference>